<dbReference type="EMBL" id="CAUJNA010000105">
    <property type="protein sequence ID" value="CAJ1371911.1"/>
    <property type="molecule type" value="Genomic_DNA"/>
</dbReference>
<dbReference type="InterPro" id="IPR001344">
    <property type="entry name" value="Chloro_AB-bd_pln"/>
</dbReference>
<accession>A0AA36MHQ0</accession>
<evidence type="ECO:0000313" key="6">
    <source>
        <dbReference type="EMBL" id="CAJ1371911.1"/>
    </source>
</evidence>
<evidence type="ECO:0000256" key="2">
    <source>
        <dbReference type="ARBA" id="ARBA00022528"/>
    </source>
</evidence>
<dbReference type="PANTHER" id="PTHR21649">
    <property type="entry name" value="CHLOROPHYLL A/B BINDING PROTEIN"/>
    <property type="match status" value="1"/>
</dbReference>
<dbReference type="GO" id="GO:0009765">
    <property type="term" value="P:photosynthesis, light harvesting"/>
    <property type="evidence" value="ECO:0007669"/>
    <property type="project" value="InterPro"/>
</dbReference>
<evidence type="ECO:0000256" key="5">
    <source>
        <dbReference type="PIRSR" id="PIRSR601344-1"/>
    </source>
</evidence>
<sequence length="2787" mass="295426">MMAIIGMFFQDGLTGSAWGDWANYTASPLRAFESELGVQAPVGFWDPVGFTSDGDVSTFKRRRSVELKHGRISMMAAMGYITPEITGKLPGFLSPSAGLKFADIPNGLAAVSKVPVAGWAQIAAYFGFVEFSGGFEDYKTGTPGDYGFKVLTSSDPEEKTKKLSAELANGRLAMMAIIGMFFQDGLTGSAWGDWANYTASPLRAFESELGVQAPVGFWDPVGFTSDGDVSTFKRRRSVELKHGRISMMAAMGYITPEITGKLPGFLSPSAGLKFADIPNGLAAVSKVPVAGWAQIAAYFGFVEFSGGFEDYKTGTPGDYGFKVLTSSDPEEKTKKLSAELANGRLAMMAIIGMFFQDGLTGSAWGDWANYTASPLRAFESELGVQAPVGFWDPVGFTSDGDVSTFKRRRSVELKHGRISMMAAMGYITPEITGKLPGFLSPSAGLKFADIPNGLAAVSKVPVAGWAQIAAYFGFVEFSGGFEDYKTGTPGDYGFKVLTSSDPEEKTKKLSAELANGRLAMMAIIGMFFQDGLTGSAWGDWANYTASPLRAFESELGVQAPVGFWDPVGFTSDGDVSTFKRRRSVELKHGRISMMAAMGYITPEITGKLPGFLSPSAGLKFADIPNGLAAVSKVPVAGWAQIAAYFGFVEFSGGFEDYKTGTPGDYGFKVLTSSDPEEKTKKLSAELANGRLAMMAIIGMFFQDGLTGSAWGDWANYTASPLRAFESELGVQAPVGFWDPVGFTSDGDVSTFKRRRSVELKHGRISMMAAMGYITPEITGKLPGFLSPSAGLKFADIPNGLAAVSKVPVAGWAQIAAYFGFVEFSGGFEDYKTGTPGDYGFKVLTSSDPEEKTKKLSAELANGRLAMMAIIGMFFQDGLTGSAWGDWANYTASPLRAFESELGVQAPVGFWDPVGFTSDGDVSTFKRRRSVELKHGRISMMAAMGYITPEITGKLPGFLSPSAGLKFADIPNGLAAVSKVPVAGWAQIAAYFGFVEFSGGFEDYKTGTPGDYGFKVLTSSDPEEKTKKLSAELANGRLAMMAIIGMFFQDGLTGSAWGDWANYTASPLRAFENELGVQAPVGFFDPFGLTKDGDAEAFQRRRATELKNGRVAMLATMGYIAPEYSRFPGFCSPSEGVKFADLPNGLAALGKVPGAGWMQILLFLGLVEKALYTYDPSRQPGDYKNAGVLGVPNGSTMAPGEGRNRKLNSELANGRLAMMAIIGMFFQDGLTGSAWGDWANYTDSPLRAFENETGVQAPVGYFDPLGMSKDGDVTTFRRRRESELKNGRVAMFAAMGYIVPEYFRFPGYLSPAKSLKFSEVPNGLAALGKVPFTGWVQIFLFCGMVDFGLYRADESRDPGDYAMSASRATVASAAAGMALFGGAAFVSSAPSARTGHLRATAPASAAPVTAQSSGFEANVACMAVAGAAVASCLSRKAGSSGSSGSRQLVALTAFENELGVQAPVGFWDPAGFTADGSTENFARRRQTELKHGRISMLATMGYITPEITGKFPGYLSPSAGLKFADVPNGLAAISKVPAAGWGQILAYMAFCEVSQDQSAGTPAAAGDFGFKVLTASDPEDGLTGSAWGDWANYTASPLRAFENELGVQAPVGFWDPAGFTADGSTENFARRRQTELKHGRISMLQWATMGYITPEITGKFPGYLSPSAGLKFADVPNGLAAISKVPAAGWGQILAYMAFCEVSQDQSAGTPAAAGDFGFKVLTASDPEAKKTKLAAELANGRLAMMAIIGMFFQDGLTGSAWGDWANYTASPLRAFENELGVQAPVGFWDPAGFTADGSTENFARRRQTELKHGRISMLATMGYITPQITGKFPGYLSPSAGLKFADVPNGLAAISKVPAAGWGQILAYMAFCEVSQDQSAGTPAAAGDFGFKVLTASDPEAKKTKLAAELANGRLAMMAIIGMFFQDGLTGSAWGDWSNYTASPLRAFENELGVQAPVGFWDPAGFTADGSTENFARRRQTELKHGRISMLATMGYITPEITGKFPGYLSPSAGLKFADVPNGLAAISKVPAAGWGQILAYMAFCEVSQDQSAGTPAAAGDFGFKVLTASDPEAKKTKLAAELANGRLAMMAIIGMFFQDGLTGSAWGDWANYTASPLRAFENELGVQAPVGFWDPAGFTADGSTENFARRRQTELKHGRISMLATMGYITPEITGKFPGYLSPSAGLKFADVPNGLAAISKVPAAGWGQILAYMAFCEVSQDQSAGTPAAAGDFGFKVLTASDPEAKKTKLAAELANGRLAMMAIIGMFFQAPVGFWDPAGFAADGSTENFARRRQTELKHGRISMLATMGYITPEITGKFPGYLSPSAGLKFADVPNGLAAISKVPAAGWGQILAYMAFCEVSQDQSAGTPAAAGDFGFKVLTASDPEAKKTKLAAELANGRLAMMAIIGMFFQDGLTGSAWGDWANYTASPLRAFENELGVQAPVGFWDPAGFAADGSTENFARRRQTELKHGRISMLATMGYITPEITGKFPGYLSPSAGLKFADVPNGLAAISKVPAAGWGQILAYMAFCEVSQDQSAGTPAAAGDFGFKVLTASDPEAKKTKLAAELANGRLAMMAIIGMFFQDGLTGSAWGDWANYTASPLRAFENELGVQAPVGFWDPAGFTADGSTENFARRRQTELKHGRISMLATMGYITPEITGKFPGYLSPSAGLKFADVPNGLAAISKVPAAGWGQILAYMAFCEVSQDQSAGTPAAAGDFGFKVLTASDPEAKKTKLAAELANGRLAMMAIIGMFFQDGLTGSAWGDWANYTASPLRATDKM</sequence>
<protein>
    <submittedName>
        <fullName evidence="6">Uncharacterized protein</fullName>
    </submittedName>
</protein>
<keyword evidence="5" id="KW-0157">Chromophore</keyword>
<keyword evidence="5" id="KW-0148">Chlorophyll</keyword>
<evidence type="ECO:0000256" key="1">
    <source>
        <dbReference type="ARBA" id="ARBA00004229"/>
    </source>
</evidence>
<dbReference type="Proteomes" id="UP001178507">
    <property type="component" value="Unassembled WGS sequence"/>
</dbReference>
<evidence type="ECO:0000256" key="4">
    <source>
        <dbReference type="ARBA" id="ARBA00022640"/>
    </source>
</evidence>
<proteinExistence type="predicted"/>
<dbReference type="Pfam" id="PF00504">
    <property type="entry name" value="Chloroa_b-bind"/>
    <property type="match status" value="15"/>
</dbReference>
<comment type="caution">
    <text evidence="6">The sequence shown here is derived from an EMBL/GenBank/DDBJ whole genome shotgun (WGS) entry which is preliminary data.</text>
</comment>
<dbReference type="GO" id="GO:0016168">
    <property type="term" value="F:chlorophyll binding"/>
    <property type="evidence" value="ECO:0007669"/>
    <property type="project" value="UniProtKB-KW"/>
</dbReference>
<organism evidence="6 7">
    <name type="scientific">Effrenium voratum</name>
    <dbReference type="NCBI Taxonomy" id="2562239"/>
    <lineage>
        <taxon>Eukaryota</taxon>
        <taxon>Sar</taxon>
        <taxon>Alveolata</taxon>
        <taxon>Dinophyceae</taxon>
        <taxon>Suessiales</taxon>
        <taxon>Symbiodiniaceae</taxon>
        <taxon>Effrenium</taxon>
    </lineage>
</organism>
<name>A0AA36MHQ0_9DINO</name>
<dbReference type="SUPFAM" id="SSF103511">
    <property type="entry name" value="Chlorophyll a-b binding protein"/>
    <property type="match status" value="16"/>
</dbReference>
<dbReference type="GO" id="GO:0016020">
    <property type="term" value="C:membrane"/>
    <property type="evidence" value="ECO:0007669"/>
    <property type="project" value="InterPro"/>
</dbReference>
<keyword evidence="3" id="KW-0602">Photosynthesis</keyword>
<feature type="binding site" evidence="5">
    <location>
        <position position="2278"/>
    </location>
    <ligand>
        <name>chlorophyll a</name>
        <dbReference type="ChEBI" id="CHEBI:58416"/>
        <label>1</label>
    </ligand>
</feature>
<dbReference type="Gene3D" id="1.10.3460.10">
    <property type="entry name" value="Chlorophyll a/b binding protein domain"/>
    <property type="match status" value="16"/>
</dbReference>
<keyword evidence="2" id="KW-0150">Chloroplast</keyword>
<keyword evidence="4" id="KW-0934">Plastid</keyword>
<evidence type="ECO:0000313" key="7">
    <source>
        <dbReference type="Proteomes" id="UP001178507"/>
    </source>
</evidence>
<comment type="subcellular location">
    <subcellularLocation>
        <location evidence="1">Plastid</location>
        <location evidence="1">Chloroplast</location>
    </subcellularLocation>
</comment>
<reference evidence="6" key="1">
    <citation type="submission" date="2023-08" db="EMBL/GenBank/DDBJ databases">
        <authorList>
            <person name="Chen Y."/>
            <person name="Shah S."/>
            <person name="Dougan E. K."/>
            <person name="Thang M."/>
            <person name="Chan C."/>
        </authorList>
    </citation>
    <scope>NUCLEOTIDE SEQUENCE</scope>
</reference>
<gene>
    <name evidence="6" type="ORF">EVOR1521_LOCUS2114</name>
</gene>
<evidence type="ECO:0000256" key="3">
    <source>
        <dbReference type="ARBA" id="ARBA00022531"/>
    </source>
</evidence>
<keyword evidence="7" id="KW-1185">Reference proteome</keyword>
<dbReference type="InterPro" id="IPR022796">
    <property type="entry name" value="Chloroa_b-bind"/>
</dbReference>
<dbReference type="GO" id="GO:0009507">
    <property type="term" value="C:chloroplast"/>
    <property type="evidence" value="ECO:0007669"/>
    <property type="project" value="UniProtKB-SubCell"/>
</dbReference>